<name>A0A0C3GA99_PILCF</name>
<keyword evidence="6" id="KW-0479">Metal-binding</keyword>
<evidence type="ECO:0000313" key="12">
    <source>
        <dbReference type="Proteomes" id="UP000054166"/>
    </source>
</evidence>
<evidence type="ECO:0000256" key="6">
    <source>
        <dbReference type="ARBA" id="ARBA00022723"/>
    </source>
</evidence>
<dbReference type="InterPro" id="IPR035680">
    <property type="entry name" value="Clx_II_MBL"/>
</dbReference>
<reference evidence="11 12" key="1">
    <citation type="submission" date="2014-04" db="EMBL/GenBank/DDBJ databases">
        <authorList>
            <consortium name="DOE Joint Genome Institute"/>
            <person name="Kuo A."/>
            <person name="Tarkka M."/>
            <person name="Buscot F."/>
            <person name="Kohler A."/>
            <person name="Nagy L.G."/>
            <person name="Floudas D."/>
            <person name="Copeland A."/>
            <person name="Barry K.W."/>
            <person name="Cichocki N."/>
            <person name="Veneault-Fourrey C."/>
            <person name="LaButti K."/>
            <person name="Lindquist E.A."/>
            <person name="Lipzen A."/>
            <person name="Lundell T."/>
            <person name="Morin E."/>
            <person name="Murat C."/>
            <person name="Sun H."/>
            <person name="Tunlid A."/>
            <person name="Henrissat B."/>
            <person name="Grigoriev I.V."/>
            <person name="Hibbett D.S."/>
            <person name="Martin F."/>
            <person name="Nordberg H.P."/>
            <person name="Cantor M.N."/>
            <person name="Hua S.X."/>
        </authorList>
    </citation>
    <scope>NUCLEOTIDE SEQUENCE [LARGE SCALE GENOMIC DNA]</scope>
    <source>
        <strain evidence="11 12">F 1598</strain>
    </source>
</reference>
<evidence type="ECO:0000256" key="5">
    <source>
        <dbReference type="ARBA" id="ARBA00011917"/>
    </source>
</evidence>
<dbReference type="Proteomes" id="UP000054166">
    <property type="component" value="Unassembled WGS sequence"/>
</dbReference>
<dbReference type="CDD" id="cd07723">
    <property type="entry name" value="hydroxyacylglutathione_hydrolase_MBL-fold"/>
    <property type="match status" value="1"/>
</dbReference>
<reference evidence="12" key="2">
    <citation type="submission" date="2015-01" db="EMBL/GenBank/DDBJ databases">
        <title>Evolutionary Origins and Diversification of the Mycorrhizal Mutualists.</title>
        <authorList>
            <consortium name="DOE Joint Genome Institute"/>
            <consortium name="Mycorrhizal Genomics Consortium"/>
            <person name="Kohler A."/>
            <person name="Kuo A."/>
            <person name="Nagy L.G."/>
            <person name="Floudas D."/>
            <person name="Copeland A."/>
            <person name="Barry K.W."/>
            <person name="Cichocki N."/>
            <person name="Veneault-Fourrey C."/>
            <person name="LaButti K."/>
            <person name="Lindquist E.A."/>
            <person name="Lipzen A."/>
            <person name="Lundell T."/>
            <person name="Morin E."/>
            <person name="Murat C."/>
            <person name="Riley R."/>
            <person name="Ohm R."/>
            <person name="Sun H."/>
            <person name="Tunlid A."/>
            <person name="Henrissat B."/>
            <person name="Grigoriev I.V."/>
            <person name="Hibbett D.S."/>
            <person name="Martin F."/>
        </authorList>
    </citation>
    <scope>NUCLEOTIDE SEQUENCE [LARGE SCALE GENOMIC DNA]</scope>
    <source>
        <strain evidence="12">F 1598</strain>
    </source>
</reference>
<keyword evidence="8" id="KW-0862">Zinc</keyword>
<dbReference type="STRING" id="765440.A0A0C3GA99"/>
<sequence length="247" mass="27135">MRIVAIPNQKDNYSYLLIDRSNKAAAIDIFDVGKVEDAAQREGVEIIANLTTHYHHDHTGGNEASKHPEVPVYGGKAQGGKVKIPSLTNPVGHDDEFTIGDHIRVKCVATPCHTEDSICYYARDTEDEDVPGGVFTGDTLFIAGCGRFFEGTAAQMYDAFSKLGKLPDDTFVYVGHEYTAGNLAFAKSVLGDQDPAIVRLAEVVKENKITVGHSTIADEKVWNVFMRLGTDTEKLQDLRDKKDNFKG</sequence>
<comment type="catalytic activity">
    <reaction evidence="1">
        <text>an S-(2-hydroxyacyl)glutathione + H2O = a 2-hydroxy carboxylate + glutathione + H(+)</text>
        <dbReference type="Rhea" id="RHEA:21864"/>
        <dbReference type="ChEBI" id="CHEBI:15377"/>
        <dbReference type="ChEBI" id="CHEBI:15378"/>
        <dbReference type="ChEBI" id="CHEBI:57925"/>
        <dbReference type="ChEBI" id="CHEBI:58896"/>
        <dbReference type="ChEBI" id="CHEBI:71261"/>
        <dbReference type="EC" id="3.1.2.6"/>
    </reaction>
</comment>
<evidence type="ECO:0000256" key="2">
    <source>
        <dbReference type="ARBA" id="ARBA00001947"/>
    </source>
</evidence>
<dbReference type="EMBL" id="KN832979">
    <property type="protein sequence ID" value="KIM87556.1"/>
    <property type="molecule type" value="Genomic_DNA"/>
</dbReference>
<dbReference type="InParanoid" id="A0A0C3GA99"/>
<dbReference type="GO" id="GO:0004416">
    <property type="term" value="F:hydroxyacylglutathione hydrolase activity"/>
    <property type="evidence" value="ECO:0007669"/>
    <property type="project" value="UniProtKB-EC"/>
</dbReference>
<dbReference type="AlphaFoldDB" id="A0A0C3GA99"/>
<proteinExistence type="inferred from homology"/>
<evidence type="ECO:0000256" key="8">
    <source>
        <dbReference type="ARBA" id="ARBA00022833"/>
    </source>
</evidence>
<evidence type="ECO:0000259" key="10">
    <source>
        <dbReference type="SMART" id="SM00849"/>
    </source>
</evidence>
<keyword evidence="7" id="KW-0378">Hydrolase</keyword>
<dbReference type="PANTHER" id="PTHR11935:SF94">
    <property type="entry name" value="TENZING NORGAY, ISOFORM C"/>
    <property type="match status" value="1"/>
</dbReference>
<protein>
    <recommendedName>
        <fullName evidence="5">hydroxyacylglutathione hydrolase</fullName>
        <ecNumber evidence="5">3.1.2.6</ecNumber>
    </recommendedName>
    <alternativeName>
        <fullName evidence="9">Glyoxalase II</fullName>
    </alternativeName>
</protein>
<evidence type="ECO:0000256" key="7">
    <source>
        <dbReference type="ARBA" id="ARBA00022801"/>
    </source>
</evidence>
<gene>
    <name evidence="11" type="ORF">PILCRDRAFT_772759</name>
</gene>
<evidence type="ECO:0000313" key="11">
    <source>
        <dbReference type="EMBL" id="KIM87556.1"/>
    </source>
</evidence>
<dbReference type="Gene3D" id="3.60.15.10">
    <property type="entry name" value="Ribonuclease Z/Hydroxyacylglutathione hydrolase-like"/>
    <property type="match status" value="1"/>
</dbReference>
<dbReference type="GO" id="GO:0019243">
    <property type="term" value="P:methylglyoxal catabolic process to D-lactate via S-lactoyl-glutathione"/>
    <property type="evidence" value="ECO:0007669"/>
    <property type="project" value="InterPro"/>
</dbReference>
<dbReference type="FunCoup" id="A0A0C3GA99">
    <property type="interactions" value="104"/>
</dbReference>
<dbReference type="HOGENOM" id="CLU_030571_4_0_1"/>
<dbReference type="OrthoDB" id="515692at2759"/>
<dbReference type="InterPro" id="IPR017782">
    <property type="entry name" value="Hydroxyacylglutathione_Hdrlase"/>
</dbReference>
<feature type="domain" description="Metallo-beta-lactamase" evidence="10">
    <location>
        <begin position="11"/>
        <end position="176"/>
    </location>
</feature>
<comment type="pathway">
    <text evidence="3">Secondary metabolite metabolism; methylglyoxal degradation; (R)-lactate from methylglyoxal: step 2/2.</text>
</comment>
<dbReference type="InterPro" id="IPR001279">
    <property type="entry name" value="Metallo-B-lactamas"/>
</dbReference>
<evidence type="ECO:0000256" key="9">
    <source>
        <dbReference type="ARBA" id="ARBA00031044"/>
    </source>
</evidence>
<comment type="similarity">
    <text evidence="4">Belongs to the metallo-beta-lactamase superfamily. Glyoxalase II family.</text>
</comment>
<dbReference type="UniPathway" id="UPA00619">
    <property type="reaction ID" value="UER00676"/>
</dbReference>
<dbReference type="EC" id="3.1.2.6" evidence="5"/>
<evidence type="ECO:0000256" key="1">
    <source>
        <dbReference type="ARBA" id="ARBA00001623"/>
    </source>
</evidence>
<evidence type="ECO:0000256" key="3">
    <source>
        <dbReference type="ARBA" id="ARBA00004963"/>
    </source>
</evidence>
<dbReference type="Pfam" id="PF00753">
    <property type="entry name" value="Lactamase_B"/>
    <property type="match status" value="1"/>
</dbReference>
<accession>A0A0C3GA99</accession>
<dbReference type="GO" id="GO:0046872">
    <property type="term" value="F:metal ion binding"/>
    <property type="evidence" value="ECO:0007669"/>
    <property type="project" value="UniProtKB-KW"/>
</dbReference>
<dbReference type="HAMAP" id="MF_01374">
    <property type="entry name" value="Glyoxalase_2"/>
    <property type="match status" value="1"/>
</dbReference>
<dbReference type="SMART" id="SM00849">
    <property type="entry name" value="Lactamase_B"/>
    <property type="match status" value="1"/>
</dbReference>
<dbReference type="InterPro" id="IPR032282">
    <property type="entry name" value="HAGH_C"/>
</dbReference>
<organism evidence="11 12">
    <name type="scientific">Piloderma croceum (strain F 1598)</name>
    <dbReference type="NCBI Taxonomy" id="765440"/>
    <lineage>
        <taxon>Eukaryota</taxon>
        <taxon>Fungi</taxon>
        <taxon>Dikarya</taxon>
        <taxon>Basidiomycota</taxon>
        <taxon>Agaricomycotina</taxon>
        <taxon>Agaricomycetes</taxon>
        <taxon>Agaricomycetidae</taxon>
        <taxon>Atheliales</taxon>
        <taxon>Atheliaceae</taxon>
        <taxon>Piloderma</taxon>
    </lineage>
</organism>
<keyword evidence="12" id="KW-1185">Reference proteome</keyword>
<dbReference type="InterPro" id="IPR036866">
    <property type="entry name" value="RibonucZ/Hydroxyglut_hydro"/>
</dbReference>
<dbReference type="SUPFAM" id="SSF56281">
    <property type="entry name" value="Metallo-hydrolase/oxidoreductase"/>
    <property type="match status" value="1"/>
</dbReference>
<evidence type="ECO:0000256" key="4">
    <source>
        <dbReference type="ARBA" id="ARBA00006759"/>
    </source>
</evidence>
<dbReference type="Pfam" id="PF16123">
    <property type="entry name" value="HAGH_C"/>
    <property type="match status" value="1"/>
</dbReference>
<dbReference type="PANTHER" id="PTHR11935">
    <property type="entry name" value="BETA LACTAMASE DOMAIN"/>
    <property type="match status" value="1"/>
</dbReference>
<comment type="cofactor">
    <cofactor evidence="2">
        <name>Zn(2+)</name>
        <dbReference type="ChEBI" id="CHEBI:29105"/>
    </cofactor>
</comment>